<protein>
    <submittedName>
        <fullName evidence="1">Uncharacterized protein</fullName>
    </submittedName>
</protein>
<dbReference type="AlphaFoldDB" id="K0SFZ5"/>
<dbReference type="Proteomes" id="UP000266841">
    <property type="component" value="Unassembled WGS sequence"/>
</dbReference>
<gene>
    <name evidence="1" type="ORF">THAOC_15387</name>
</gene>
<keyword evidence="2" id="KW-1185">Reference proteome</keyword>
<accession>K0SFZ5</accession>
<organism evidence="1 2">
    <name type="scientific">Thalassiosira oceanica</name>
    <name type="common">Marine diatom</name>
    <dbReference type="NCBI Taxonomy" id="159749"/>
    <lineage>
        <taxon>Eukaryota</taxon>
        <taxon>Sar</taxon>
        <taxon>Stramenopiles</taxon>
        <taxon>Ochrophyta</taxon>
        <taxon>Bacillariophyta</taxon>
        <taxon>Coscinodiscophyceae</taxon>
        <taxon>Thalassiosirophycidae</taxon>
        <taxon>Thalassiosirales</taxon>
        <taxon>Thalassiosiraceae</taxon>
        <taxon>Thalassiosira</taxon>
    </lineage>
</organism>
<name>K0SFZ5_THAOC</name>
<reference evidence="1 2" key="1">
    <citation type="journal article" date="2012" name="Genome Biol.">
        <title>Genome and low-iron response of an oceanic diatom adapted to chronic iron limitation.</title>
        <authorList>
            <person name="Lommer M."/>
            <person name="Specht M."/>
            <person name="Roy A.S."/>
            <person name="Kraemer L."/>
            <person name="Andreson R."/>
            <person name="Gutowska M.A."/>
            <person name="Wolf J."/>
            <person name="Bergner S.V."/>
            <person name="Schilhabel M.B."/>
            <person name="Klostermeier U.C."/>
            <person name="Beiko R.G."/>
            <person name="Rosenstiel P."/>
            <person name="Hippler M."/>
            <person name="Laroche J."/>
        </authorList>
    </citation>
    <scope>NUCLEOTIDE SEQUENCE [LARGE SCALE GENOMIC DNA]</scope>
    <source>
        <strain evidence="1 2">CCMP1005</strain>
    </source>
</reference>
<proteinExistence type="predicted"/>
<dbReference type="EMBL" id="AGNL01017865">
    <property type="protein sequence ID" value="EJK63929.1"/>
    <property type="molecule type" value="Genomic_DNA"/>
</dbReference>
<evidence type="ECO:0000313" key="2">
    <source>
        <dbReference type="Proteomes" id="UP000266841"/>
    </source>
</evidence>
<sequence length="229" mass="26009">MHPSTALLEGNLPDYANLPTRFHLPPLRKNATKRVAPFESKSATKRRVTMMPKVTVFPVDRIGEEHKADVFCTNAELKRMAKEAKSMTEKLTAACPVQKTSAQADPVYRGMELYLCPHRARNKIVANKTILKYGRHLRGSNKTDEEKAQSLALCSSKLTKWAAQVAVASARHDALAAYSTDYLIPIDEPVEVEEFIGVRTKRERRESRRVTVDDEEEEFVPAFKRRRVE</sequence>
<evidence type="ECO:0000313" key="1">
    <source>
        <dbReference type="EMBL" id="EJK63929.1"/>
    </source>
</evidence>
<comment type="caution">
    <text evidence="1">The sequence shown here is derived from an EMBL/GenBank/DDBJ whole genome shotgun (WGS) entry which is preliminary data.</text>
</comment>